<evidence type="ECO:0000313" key="6">
    <source>
        <dbReference type="Proteomes" id="UP000663829"/>
    </source>
</evidence>
<dbReference type="SUPFAM" id="SSF48452">
    <property type="entry name" value="TPR-like"/>
    <property type="match status" value="2"/>
</dbReference>
<evidence type="ECO:0000256" key="2">
    <source>
        <dbReference type="ARBA" id="ARBA00022803"/>
    </source>
</evidence>
<keyword evidence="1" id="KW-0677">Repeat</keyword>
<proteinExistence type="predicted"/>
<dbReference type="Gene3D" id="1.25.40.10">
    <property type="entry name" value="Tetratricopeptide repeat domain"/>
    <property type="match status" value="2"/>
</dbReference>
<organism evidence="4 6">
    <name type="scientific">Didymodactylos carnosus</name>
    <dbReference type="NCBI Taxonomy" id="1234261"/>
    <lineage>
        <taxon>Eukaryota</taxon>
        <taxon>Metazoa</taxon>
        <taxon>Spiralia</taxon>
        <taxon>Gnathifera</taxon>
        <taxon>Rotifera</taxon>
        <taxon>Eurotatoria</taxon>
        <taxon>Bdelloidea</taxon>
        <taxon>Philodinida</taxon>
        <taxon>Philodinidae</taxon>
        <taxon>Didymodactylos</taxon>
    </lineage>
</organism>
<dbReference type="Gene3D" id="3.90.176.10">
    <property type="entry name" value="Toxin ADP-ribosyltransferase, Chain A, domain 1"/>
    <property type="match status" value="1"/>
</dbReference>
<dbReference type="PANTHER" id="PTHR45641:SF19">
    <property type="entry name" value="NEPHROCYSTIN-3"/>
    <property type="match status" value="1"/>
</dbReference>
<dbReference type="Proteomes" id="UP000681722">
    <property type="component" value="Unassembled WGS sequence"/>
</dbReference>
<dbReference type="SMART" id="SM00028">
    <property type="entry name" value="TPR"/>
    <property type="match status" value="4"/>
</dbReference>
<comment type="caution">
    <text evidence="4">The sequence shown here is derived from an EMBL/GenBank/DDBJ whole genome shotgun (WGS) entry which is preliminary data.</text>
</comment>
<name>A0A815YBD1_9BILA</name>
<dbReference type="Pfam" id="PF13424">
    <property type="entry name" value="TPR_12"/>
    <property type="match status" value="1"/>
</dbReference>
<dbReference type="AlphaFoldDB" id="A0A815YBD1"/>
<protein>
    <recommendedName>
        <fullName evidence="7">NAD(P)(+)--arginine ADP-ribosyltransferase</fullName>
    </recommendedName>
</protein>
<evidence type="ECO:0000256" key="1">
    <source>
        <dbReference type="ARBA" id="ARBA00022737"/>
    </source>
</evidence>
<dbReference type="SUPFAM" id="SSF56399">
    <property type="entry name" value="ADP-ribosylation"/>
    <property type="match status" value="1"/>
</dbReference>
<dbReference type="InterPro" id="IPR011990">
    <property type="entry name" value="TPR-like_helical_dom_sf"/>
</dbReference>
<dbReference type="Proteomes" id="UP000663829">
    <property type="component" value="Unassembled WGS sequence"/>
</dbReference>
<feature type="repeat" description="TPR" evidence="3">
    <location>
        <begin position="434"/>
        <end position="467"/>
    </location>
</feature>
<dbReference type="PROSITE" id="PS50005">
    <property type="entry name" value="TPR"/>
    <property type="match status" value="1"/>
</dbReference>
<dbReference type="PANTHER" id="PTHR45641">
    <property type="entry name" value="TETRATRICOPEPTIDE REPEAT PROTEIN (AFU_ORTHOLOGUE AFUA_6G03870)"/>
    <property type="match status" value="1"/>
</dbReference>
<feature type="non-terminal residue" evidence="4">
    <location>
        <position position="1"/>
    </location>
</feature>
<dbReference type="EMBL" id="CAJOBC010095369">
    <property type="protein sequence ID" value="CAF4432251.1"/>
    <property type="molecule type" value="Genomic_DNA"/>
</dbReference>
<evidence type="ECO:0008006" key="7">
    <source>
        <dbReference type="Google" id="ProtNLM"/>
    </source>
</evidence>
<dbReference type="OrthoDB" id="5986190at2759"/>
<sequence>FYDNIELFYGDINKKLIFQSKTLLIVSGLFAEIILKDDIREKISSIIIFCHHIDKYKKYSNSIKVIDICTDYNLLKISIERVLPSLKFNLFENRSLNTICSLTTTSYNNTATLFSYILFVEILKQVPQNDQAKDFMLNKIKDYYQHDKSELKKIELFRKEYSSSKAIEWYTKDSFVYRLINKAFRTDDTSMWYIFRFFISDLCKQIEQVHEEQNLKEFYTLYRGQSHLPKQELDNIKANIGGLISSNGFFSTSKSFFTASSFVQGVKDTENSRAVIFQVTVDSVNLKNTIFVDVDQHLGPDYEHEILFNIGTVFKIESIEQEEDFWRIKMSATDEGTTEIKQRINLIKNKFQKMNINLLFGKLLIDMHQYDKAEVYFNMMLQVLSEQHPDLPSIYDHIGNLKMHTNNYYGAFHNFNVSYRLKCKTLSSEHSDMSITFNHLGNYYKAIGNMTKAHYYYKEALKYKNNSINFAITKLNIAIIYMEKQHYYKARNRCLDAREILQQVQPSPYGEILVCQGLLGDILFKQHKYNEAKDFYLTAFEMGKKYLSIGDPRLIHCICALADLYEKKIDQTNAIEFCLEQLYNHEKYLFNSNHISIAHIQMKIGHLSDDINWYKRAIIILKNNIHLDYVTTANCFIKLAQYSQDDRALLLYIEAIQIQKRIYPPNHSLIITTQKQLSKLNKLKILPTNLSIEKILQQFQTNNDELQQPVQPEIGMETPFIIHQLDSDDDQTNIDVESFREDSRGCRNNQQEVQLPDDMKHKSSICIRSTESIEGHENHLSHISTSSMDSNQHLNTNIKITDDYYQLKIENLRLKYQIELMKIKDEQIFIPIDNKK</sequence>
<evidence type="ECO:0000313" key="4">
    <source>
        <dbReference type="EMBL" id="CAF1569348.1"/>
    </source>
</evidence>
<dbReference type="EMBL" id="CAJNOQ010029551">
    <property type="protein sequence ID" value="CAF1569348.1"/>
    <property type="molecule type" value="Genomic_DNA"/>
</dbReference>
<dbReference type="InterPro" id="IPR019734">
    <property type="entry name" value="TPR_rpt"/>
</dbReference>
<evidence type="ECO:0000313" key="5">
    <source>
        <dbReference type="EMBL" id="CAF4432251.1"/>
    </source>
</evidence>
<evidence type="ECO:0000256" key="3">
    <source>
        <dbReference type="PROSITE-ProRule" id="PRU00339"/>
    </source>
</evidence>
<keyword evidence="6" id="KW-1185">Reference proteome</keyword>
<dbReference type="PROSITE" id="PS51996">
    <property type="entry name" value="TR_MART"/>
    <property type="match status" value="1"/>
</dbReference>
<gene>
    <name evidence="4" type="ORF">GPM918_LOCUS40292</name>
    <name evidence="5" type="ORF">SRO942_LOCUS41224</name>
</gene>
<keyword evidence="2 3" id="KW-0802">TPR repeat</keyword>
<accession>A0A815YBD1</accession>
<reference evidence="4" key="1">
    <citation type="submission" date="2021-02" db="EMBL/GenBank/DDBJ databases">
        <authorList>
            <person name="Nowell W R."/>
        </authorList>
    </citation>
    <scope>NUCLEOTIDE SEQUENCE</scope>
</reference>